<feature type="short sequence motif" description="TonB box" evidence="12">
    <location>
        <begin position="42"/>
        <end position="48"/>
    </location>
</feature>
<keyword evidence="8 11" id="KW-0472">Membrane</keyword>
<dbReference type="Proteomes" id="UP001522662">
    <property type="component" value="Unassembled WGS sequence"/>
</dbReference>
<evidence type="ECO:0000256" key="2">
    <source>
        <dbReference type="ARBA" id="ARBA00009810"/>
    </source>
</evidence>
<evidence type="ECO:0000313" key="17">
    <source>
        <dbReference type="EMBL" id="MCJ8238517.1"/>
    </source>
</evidence>
<dbReference type="NCBIfam" id="TIGR01786">
    <property type="entry name" value="TonB-hemlactrns"/>
    <property type="match status" value="1"/>
</dbReference>
<dbReference type="InterPro" id="IPR039426">
    <property type="entry name" value="TonB-dep_rcpt-like"/>
</dbReference>
<dbReference type="Pfam" id="PF07715">
    <property type="entry name" value="Plug"/>
    <property type="match status" value="1"/>
</dbReference>
<dbReference type="PANTHER" id="PTHR30069:SF29">
    <property type="entry name" value="HEMOGLOBIN AND HEMOGLOBIN-HAPTOGLOBIN-BINDING PROTEIN 1-RELATED"/>
    <property type="match status" value="1"/>
</dbReference>
<reference evidence="17 18" key="1">
    <citation type="submission" date="2022-03" db="EMBL/GenBank/DDBJ databases">
        <title>Rhizobium SSM4.3 sp. nov., isolated from Sediment (Gouqi Island).</title>
        <authorList>
            <person name="Chen G."/>
        </authorList>
    </citation>
    <scope>NUCLEOTIDE SEQUENCE [LARGE SCALE GENOMIC DNA]</scope>
    <source>
        <strain evidence="17 18">SSM4.3</strain>
        <plasmid evidence="17">unnamed</plasmid>
    </source>
</reference>
<keyword evidence="4 11" id="KW-1134">Transmembrane beta strand</keyword>
<proteinExistence type="inferred from homology"/>
<keyword evidence="18" id="KW-1185">Reference proteome</keyword>
<keyword evidence="7 12" id="KW-0798">TonB box</keyword>
<evidence type="ECO:0000256" key="11">
    <source>
        <dbReference type="PROSITE-ProRule" id="PRU01360"/>
    </source>
</evidence>
<accession>A0ABT0CZB1</accession>
<dbReference type="InterPro" id="IPR000531">
    <property type="entry name" value="Beta-barrel_TonB"/>
</dbReference>
<evidence type="ECO:0000256" key="4">
    <source>
        <dbReference type="ARBA" id="ARBA00022452"/>
    </source>
</evidence>
<feature type="domain" description="TonB-dependent receptor-like beta-barrel" evidence="15">
    <location>
        <begin position="272"/>
        <end position="702"/>
    </location>
</feature>
<dbReference type="Pfam" id="PF00593">
    <property type="entry name" value="TonB_dep_Rec_b-barrel"/>
    <property type="match status" value="1"/>
</dbReference>
<dbReference type="PROSITE" id="PS00430">
    <property type="entry name" value="TONB_DEPENDENT_REC_1"/>
    <property type="match status" value="1"/>
</dbReference>
<evidence type="ECO:0000256" key="12">
    <source>
        <dbReference type="PROSITE-ProRule" id="PRU10143"/>
    </source>
</evidence>
<evidence type="ECO:0000256" key="8">
    <source>
        <dbReference type="ARBA" id="ARBA00023136"/>
    </source>
</evidence>
<evidence type="ECO:0000259" key="16">
    <source>
        <dbReference type="Pfam" id="PF07715"/>
    </source>
</evidence>
<feature type="chain" id="PRO_5045641187" evidence="14">
    <location>
        <begin position="28"/>
        <end position="748"/>
    </location>
</feature>
<dbReference type="Gene3D" id="2.170.130.10">
    <property type="entry name" value="TonB-dependent receptor, plug domain"/>
    <property type="match status" value="1"/>
</dbReference>
<gene>
    <name evidence="17" type="ORF">MKJ03_09270</name>
</gene>
<evidence type="ECO:0000256" key="13">
    <source>
        <dbReference type="RuleBase" id="RU003357"/>
    </source>
</evidence>
<evidence type="ECO:0000256" key="9">
    <source>
        <dbReference type="ARBA" id="ARBA00023170"/>
    </source>
</evidence>
<keyword evidence="17" id="KW-0614">Plasmid</keyword>
<comment type="caution">
    <text evidence="17">The sequence shown here is derived from an EMBL/GenBank/DDBJ whole genome shotgun (WGS) entry which is preliminary data.</text>
</comment>
<dbReference type="NCBIfam" id="TIGR01785">
    <property type="entry name" value="TonB-hemin"/>
    <property type="match status" value="1"/>
</dbReference>
<evidence type="ECO:0000256" key="10">
    <source>
        <dbReference type="ARBA" id="ARBA00023237"/>
    </source>
</evidence>
<dbReference type="PANTHER" id="PTHR30069">
    <property type="entry name" value="TONB-DEPENDENT OUTER MEMBRANE RECEPTOR"/>
    <property type="match status" value="1"/>
</dbReference>
<dbReference type="InterPro" id="IPR012910">
    <property type="entry name" value="Plug_dom"/>
</dbReference>
<feature type="signal peptide" evidence="14">
    <location>
        <begin position="1"/>
        <end position="27"/>
    </location>
</feature>
<protein>
    <submittedName>
        <fullName evidence="17">TonB-dependent hemoglobin/transferrin/lactoferrin family receptor</fullName>
    </submittedName>
</protein>
<name>A0ABT0CZB1_9HYPH</name>
<dbReference type="EMBL" id="JALAYX010000002">
    <property type="protein sequence ID" value="MCJ8238517.1"/>
    <property type="molecule type" value="Genomic_DNA"/>
</dbReference>
<comment type="similarity">
    <text evidence="2 11 13">Belongs to the TonB-dependent receptor family.</text>
</comment>
<evidence type="ECO:0000256" key="3">
    <source>
        <dbReference type="ARBA" id="ARBA00022448"/>
    </source>
</evidence>
<keyword evidence="6 14" id="KW-0732">Signal</keyword>
<feature type="domain" description="TonB-dependent receptor plug" evidence="16">
    <location>
        <begin position="56"/>
        <end position="167"/>
    </location>
</feature>
<dbReference type="InterPro" id="IPR037066">
    <property type="entry name" value="Plug_dom_sf"/>
</dbReference>
<dbReference type="CDD" id="cd01347">
    <property type="entry name" value="ligand_gated_channel"/>
    <property type="match status" value="1"/>
</dbReference>
<keyword evidence="9 17" id="KW-0675">Receptor</keyword>
<geneLocation type="plasmid" evidence="17">
    <name>unnamed</name>
</geneLocation>
<dbReference type="InterPro" id="IPR036942">
    <property type="entry name" value="Beta-barrel_TonB_sf"/>
</dbReference>
<evidence type="ECO:0000256" key="6">
    <source>
        <dbReference type="ARBA" id="ARBA00022729"/>
    </source>
</evidence>
<dbReference type="PROSITE" id="PS52016">
    <property type="entry name" value="TONB_DEPENDENT_REC_3"/>
    <property type="match status" value="1"/>
</dbReference>
<sequence>MGSRPLRPLLLACTALVAVSAILPAHAQDATTASQDETQLETIVVKGKRVPAGSVADTPLATQTTAEELRRKEVNSVSDLKQIDTGVQYSSTDKGFVIRGMDGNRVTTLVDGIPIPYLSNSARAGGPSTSTNANGGATTFSFNALSSVDIVKGADSSRAGSGALGGAVVLRTLEPEDLIREGRNWGAIAKSTYDSSNRSLGGSLAVAGRSGNTSALLQGGYTKGHETESTGDAGGIGYLRSEANPADFTERNLLFKLRQELEGGHRIGVTAEHYNRDLDTDLETIAGGTTSSRGYNGLVGFEDSRRDRVSLDYDYAGTGFFDTVQSTLYWQKVQREAGNEGTRLANPTGYWYRNNALEEESLGLSGELGKDFDTGDLNHKLTIAGSYSYFWTQSFTDGMDGCIAGTYVGAACNSLHADQSDMPDVTGSRLSVRVDDEMRLRDSAFFVTPGLSFDWFDYNPKASDGYESNPGYAGLPDGRSGNRFSPKLLVGYDVSPDLQVFGQVSMAYRAPTVDELYLLYTGQGGPTTYAVAGNPDLKEETGTGFELGADYDSGASKLRVVGFYNDYRNFIDSRDIGPVGSYSSYTEYYNRSHVRIAGVEIGGAHEFANGFHVSGSLTYTSAKDVDEDEYVRTVVPFRAITGIGYSAESWGADLTGIFGSAMRETSTANVFNAPGYGVANLTAWWEPKQVEGLRIQAGIYNIFDKQYWDGVAYRDLSTSTPSNSNTNQPLAFYSEPGRHFKISITKTF</sequence>
<evidence type="ECO:0000256" key="5">
    <source>
        <dbReference type="ARBA" id="ARBA00022692"/>
    </source>
</evidence>
<organism evidence="17 18">
    <name type="scientific">Peteryoungia algae</name>
    <dbReference type="NCBI Taxonomy" id="2919917"/>
    <lineage>
        <taxon>Bacteria</taxon>
        <taxon>Pseudomonadati</taxon>
        <taxon>Pseudomonadota</taxon>
        <taxon>Alphaproteobacteria</taxon>
        <taxon>Hyphomicrobiales</taxon>
        <taxon>Rhizobiaceae</taxon>
        <taxon>Peteryoungia</taxon>
    </lineage>
</organism>
<evidence type="ECO:0000256" key="14">
    <source>
        <dbReference type="SAM" id="SignalP"/>
    </source>
</evidence>
<keyword evidence="10 11" id="KW-0998">Cell outer membrane</keyword>
<evidence type="ECO:0000313" key="18">
    <source>
        <dbReference type="Proteomes" id="UP001522662"/>
    </source>
</evidence>
<evidence type="ECO:0000256" key="1">
    <source>
        <dbReference type="ARBA" id="ARBA00004571"/>
    </source>
</evidence>
<dbReference type="SUPFAM" id="SSF56935">
    <property type="entry name" value="Porins"/>
    <property type="match status" value="1"/>
</dbReference>
<dbReference type="InterPro" id="IPR010949">
    <property type="entry name" value="TonB_Hb/transfer/lactofer_rcpt"/>
</dbReference>
<keyword evidence="5 11" id="KW-0812">Transmembrane</keyword>
<dbReference type="Gene3D" id="2.40.170.20">
    <property type="entry name" value="TonB-dependent receptor, beta-barrel domain"/>
    <property type="match status" value="1"/>
</dbReference>
<evidence type="ECO:0000256" key="7">
    <source>
        <dbReference type="ARBA" id="ARBA00023077"/>
    </source>
</evidence>
<dbReference type="RefSeq" id="WP_245136354.1">
    <property type="nucleotide sequence ID" value="NZ_CP128477.1"/>
</dbReference>
<evidence type="ECO:0000259" key="15">
    <source>
        <dbReference type="Pfam" id="PF00593"/>
    </source>
</evidence>
<dbReference type="InterPro" id="IPR010916">
    <property type="entry name" value="TonB_box_CS"/>
</dbReference>
<comment type="subcellular location">
    <subcellularLocation>
        <location evidence="1 11">Cell outer membrane</location>
        <topology evidence="1 11">Multi-pass membrane protein</topology>
    </subcellularLocation>
</comment>
<keyword evidence="3 11" id="KW-0813">Transport</keyword>
<dbReference type="InterPro" id="IPR011276">
    <property type="entry name" value="TonB_haem/Hb_rcpt"/>
</dbReference>